<sequence>MLTHWINELMNLLAGNSVYVHYDRGAKLRFVLFVVLFLAITIGLNLLV</sequence>
<name>A0A1I1VJ49_9BACT</name>
<gene>
    <name evidence="2" type="ORF">SAMN05216167_107213</name>
</gene>
<feature type="transmembrane region" description="Helical" evidence="1">
    <location>
        <begin position="28"/>
        <end position="47"/>
    </location>
</feature>
<dbReference type="EMBL" id="FOLQ01000007">
    <property type="protein sequence ID" value="SFD83062.1"/>
    <property type="molecule type" value="Genomic_DNA"/>
</dbReference>
<proteinExistence type="predicted"/>
<keyword evidence="1" id="KW-0812">Transmembrane</keyword>
<organism evidence="2 3">
    <name type="scientific">Spirosoma endophyticum</name>
    <dbReference type="NCBI Taxonomy" id="662367"/>
    <lineage>
        <taxon>Bacteria</taxon>
        <taxon>Pseudomonadati</taxon>
        <taxon>Bacteroidota</taxon>
        <taxon>Cytophagia</taxon>
        <taxon>Cytophagales</taxon>
        <taxon>Cytophagaceae</taxon>
        <taxon>Spirosoma</taxon>
    </lineage>
</organism>
<keyword evidence="1" id="KW-1133">Transmembrane helix</keyword>
<evidence type="ECO:0000313" key="3">
    <source>
        <dbReference type="Proteomes" id="UP000198598"/>
    </source>
</evidence>
<reference evidence="2 3" key="1">
    <citation type="submission" date="2016-10" db="EMBL/GenBank/DDBJ databases">
        <authorList>
            <person name="de Groot N.N."/>
        </authorList>
    </citation>
    <scope>NUCLEOTIDE SEQUENCE [LARGE SCALE GENOMIC DNA]</scope>
    <source>
        <strain evidence="2 3">DSM 26130</strain>
    </source>
</reference>
<dbReference type="Proteomes" id="UP000198598">
    <property type="component" value="Unassembled WGS sequence"/>
</dbReference>
<protein>
    <submittedName>
        <fullName evidence="2">Uncharacterized protein</fullName>
    </submittedName>
</protein>
<keyword evidence="3" id="KW-1185">Reference proteome</keyword>
<evidence type="ECO:0000313" key="2">
    <source>
        <dbReference type="EMBL" id="SFD83062.1"/>
    </source>
</evidence>
<dbReference type="AlphaFoldDB" id="A0A1I1VJ49"/>
<dbReference type="RefSeq" id="WP_177236627.1">
    <property type="nucleotide sequence ID" value="NZ_FOLQ01000007.1"/>
</dbReference>
<keyword evidence="1" id="KW-0472">Membrane</keyword>
<accession>A0A1I1VJ49</accession>
<dbReference type="STRING" id="662367.SAMN05216167_107213"/>
<evidence type="ECO:0000256" key="1">
    <source>
        <dbReference type="SAM" id="Phobius"/>
    </source>
</evidence>